<proteinExistence type="inferred from homology"/>
<keyword evidence="3" id="KW-0444">Lipid biosynthesis</keyword>
<evidence type="ECO:0000256" key="9">
    <source>
        <dbReference type="SAM" id="Phobius"/>
    </source>
</evidence>
<feature type="transmembrane region" description="Helical" evidence="9">
    <location>
        <begin position="242"/>
        <end position="259"/>
    </location>
</feature>
<feature type="domain" description="3-oxo-5-alpha-steroid 4-dehydrogenase C-terminal" evidence="10">
    <location>
        <begin position="133"/>
        <end position="278"/>
    </location>
</feature>
<dbReference type="InterPro" id="IPR039357">
    <property type="entry name" value="SRD5A/TECR"/>
</dbReference>
<dbReference type="PANTHER" id="PTHR10556">
    <property type="entry name" value="3-OXO-5-ALPHA-STEROID 4-DEHYDROGENASE"/>
    <property type="match status" value="1"/>
</dbReference>
<evidence type="ECO:0000313" key="11">
    <source>
        <dbReference type="EMBL" id="KAH3672196.1"/>
    </source>
</evidence>
<sequence length="278" mass="32547">MSSIVVKSRSKSLKSDSYDSISSIDQLLKQISKNNNRINPNRIRITNEFNNLIKTDKELIESKEINVKDLGPQIGWRTVYIIEYLGPIIIHYLAYNYLFDQPIKTKLIYQLNLIHYFKREIENIFVHKFSNSTMPLFNLFKNSGHYWALGGSLIAIYGDILNIDIPNYDPTKYTEILTYIWVISEFFNAITHIQLRLLGDKSIRKGLPKQAPKGGFFEIFTAPNYTFEIYGWITIFLLRPNITTLIFLIVGATQMFFWVQKKNKIYGQKKSFLIPFIF</sequence>
<dbReference type="EMBL" id="JAEUBF010001178">
    <property type="protein sequence ID" value="KAH3672196.1"/>
    <property type="molecule type" value="Genomic_DNA"/>
</dbReference>
<keyword evidence="8 9" id="KW-0472">Membrane</keyword>
<evidence type="ECO:0000256" key="3">
    <source>
        <dbReference type="ARBA" id="ARBA00022516"/>
    </source>
</evidence>
<evidence type="ECO:0000256" key="2">
    <source>
        <dbReference type="ARBA" id="ARBA00007742"/>
    </source>
</evidence>
<accession>A0A9P8TAR4</accession>
<keyword evidence="6" id="KW-0560">Oxidoreductase</keyword>
<keyword evidence="7" id="KW-0443">Lipid metabolism</keyword>
<evidence type="ECO:0000256" key="6">
    <source>
        <dbReference type="ARBA" id="ARBA00023002"/>
    </source>
</evidence>
<comment type="similarity">
    <text evidence="2">Belongs to the steroid 5-alpha reductase family.</text>
</comment>
<evidence type="ECO:0000313" key="12">
    <source>
        <dbReference type="Proteomes" id="UP000769528"/>
    </source>
</evidence>
<comment type="subcellular location">
    <subcellularLocation>
        <location evidence="1">Membrane</location>
        <topology evidence="1">Multi-pass membrane protein</topology>
    </subcellularLocation>
</comment>
<dbReference type="GO" id="GO:0016627">
    <property type="term" value="F:oxidoreductase activity, acting on the CH-CH group of donors"/>
    <property type="evidence" value="ECO:0007669"/>
    <property type="project" value="InterPro"/>
</dbReference>
<dbReference type="AlphaFoldDB" id="A0A9P8TAR4"/>
<dbReference type="Pfam" id="PF02544">
    <property type="entry name" value="Steroid_dh"/>
    <property type="match status" value="1"/>
</dbReference>
<dbReference type="GO" id="GO:0016020">
    <property type="term" value="C:membrane"/>
    <property type="evidence" value="ECO:0007669"/>
    <property type="project" value="UniProtKB-SubCell"/>
</dbReference>
<name>A0A9P8TAR4_9ASCO</name>
<dbReference type="InterPro" id="IPR001104">
    <property type="entry name" value="3-oxo-5_a-steroid_4-DH_C"/>
</dbReference>
<comment type="caution">
    <text evidence="11">The sequence shown here is derived from an EMBL/GenBank/DDBJ whole genome shotgun (WGS) entry which is preliminary data.</text>
</comment>
<gene>
    <name evidence="11" type="ORF">WICMUC_004425</name>
</gene>
<dbReference type="PROSITE" id="PS50244">
    <property type="entry name" value="S5A_REDUCTASE"/>
    <property type="match status" value="1"/>
</dbReference>
<keyword evidence="5 9" id="KW-1133">Transmembrane helix</keyword>
<reference evidence="11" key="2">
    <citation type="submission" date="2021-01" db="EMBL/GenBank/DDBJ databases">
        <authorList>
            <person name="Schikora-Tamarit M.A."/>
        </authorList>
    </citation>
    <scope>NUCLEOTIDE SEQUENCE</scope>
    <source>
        <strain evidence="11">CBS6341</strain>
    </source>
</reference>
<dbReference type="PANTHER" id="PTHR10556:SF28">
    <property type="entry name" value="VERY-LONG-CHAIN ENOYL-COA REDUCTASE"/>
    <property type="match status" value="1"/>
</dbReference>
<evidence type="ECO:0000256" key="4">
    <source>
        <dbReference type="ARBA" id="ARBA00022692"/>
    </source>
</evidence>
<evidence type="ECO:0000256" key="7">
    <source>
        <dbReference type="ARBA" id="ARBA00023098"/>
    </source>
</evidence>
<reference evidence="11" key="1">
    <citation type="journal article" date="2021" name="Open Biol.">
        <title>Shared evolutionary footprints suggest mitochondrial oxidative damage underlies multiple complex I losses in fungi.</title>
        <authorList>
            <person name="Schikora-Tamarit M.A."/>
            <person name="Marcet-Houben M."/>
            <person name="Nosek J."/>
            <person name="Gabaldon T."/>
        </authorList>
    </citation>
    <scope>NUCLEOTIDE SEQUENCE</scope>
    <source>
        <strain evidence="11">CBS6341</strain>
    </source>
</reference>
<evidence type="ECO:0000256" key="1">
    <source>
        <dbReference type="ARBA" id="ARBA00004141"/>
    </source>
</evidence>
<dbReference type="Proteomes" id="UP000769528">
    <property type="component" value="Unassembled WGS sequence"/>
</dbReference>
<protein>
    <recommendedName>
        <fullName evidence="10">3-oxo-5-alpha-steroid 4-dehydrogenase C-terminal domain-containing protein</fullName>
    </recommendedName>
</protein>
<evidence type="ECO:0000256" key="5">
    <source>
        <dbReference type="ARBA" id="ARBA00022989"/>
    </source>
</evidence>
<evidence type="ECO:0000259" key="10">
    <source>
        <dbReference type="Pfam" id="PF02544"/>
    </source>
</evidence>
<dbReference type="OrthoDB" id="540503at2759"/>
<dbReference type="GO" id="GO:0042761">
    <property type="term" value="P:very long-chain fatty acid biosynthetic process"/>
    <property type="evidence" value="ECO:0007669"/>
    <property type="project" value="TreeGrafter"/>
</dbReference>
<keyword evidence="4 9" id="KW-0812">Transmembrane</keyword>
<organism evidence="11 12">
    <name type="scientific">Wickerhamomyces mucosus</name>
    <dbReference type="NCBI Taxonomy" id="1378264"/>
    <lineage>
        <taxon>Eukaryota</taxon>
        <taxon>Fungi</taxon>
        <taxon>Dikarya</taxon>
        <taxon>Ascomycota</taxon>
        <taxon>Saccharomycotina</taxon>
        <taxon>Saccharomycetes</taxon>
        <taxon>Phaffomycetales</taxon>
        <taxon>Wickerhamomycetaceae</taxon>
        <taxon>Wickerhamomyces</taxon>
    </lineage>
</organism>
<evidence type="ECO:0000256" key="8">
    <source>
        <dbReference type="ARBA" id="ARBA00023136"/>
    </source>
</evidence>
<keyword evidence="12" id="KW-1185">Reference proteome</keyword>